<evidence type="ECO:0000313" key="1">
    <source>
        <dbReference type="EMBL" id="CRK80362.1"/>
    </source>
</evidence>
<dbReference type="EMBL" id="CVRB01000001">
    <property type="protein sequence ID" value="CRK80362.1"/>
    <property type="molecule type" value="Genomic_DNA"/>
</dbReference>
<dbReference type="AlphaFoldDB" id="A0A0U1NRJ1"/>
<organism evidence="1 2">
    <name type="scientific">Neobacillus massiliamazoniensis</name>
    <dbReference type="NCBI Taxonomy" id="1499688"/>
    <lineage>
        <taxon>Bacteria</taxon>
        <taxon>Bacillati</taxon>
        <taxon>Bacillota</taxon>
        <taxon>Bacilli</taxon>
        <taxon>Bacillales</taxon>
        <taxon>Bacillaceae</taxon>
        <taxon>Neobacillus</taxon>
    </lineage>
</organism>
<proteinExistence type="predicted"/>
<dbReference type="STRING" id="1499688.BN000_00244"/>
<reference evidence="2" key="1">
    <citation type="submission" date="2015-05" db="EMBL/GenBank/DDBJ databases">
        <authorList>
            <person name="Urmite Genomes"/>
        </authorList>
    </citation>
    <scope>NUCLEOTIDE SEQUENCE [LARGE SCALE GENOMIC DNA]</scope>
    <source>
        <strain evidence="2">LF1</strain>
    </source>
</reference>
<keyword evidence="2" id="KW-1185">Reference proteome</keyword>
<evidence type="ECO:0000313" key="2">
    <source>
        <dbReference type="Proteomes" id="UP000199087"/>
    </source>
</evidence>
<evidence type="ECO:0008006" key="3">
    <source>
        <dbReference type="Google" id="ProtNLM"/>
    </source>
</evidence>
<gene>
    <name evidence="1" type="ORF">BN000_00244</name>
</gene>
<sequence>MRLRLNEQEIIDGICVFISNKVRSNPEAVDVKEISVLTNGDFVAKAVCNSQTFSLDSEDVLEGIFQFLEEYHSFNRPVMHGHIEFTKGEGFWAEVIVNE</sequence>
<dbReference type="Proteomes" id="UP000199087">
    <property type="component" value="Unassembled WGS sequence"/>
</dbReference>
<dbReference type="OrthoDB" id="2360753at2"/>
<dbReference type="RefSeq" id="WP_090629765.1">
    <property type="nucleotide sequence ID" value="NZ_CVRB01000001.1"/>
</dbReference>
<dbReference type="InterPro" id="IPR020516">
    <property type="entry name" value="Uncharacterised_YxcD"/>
</dbReference>
<protein>
    <recommendedName>
        <fullName evidence="3">DUF2653 family protein</fullName>
    </recommendedName>
</protein>
<accession>A0A0U1NRJ1</accession>
<name>A0A0U1NRJ1_9BACI</name>
<dbReference type="Pfam" id="PF10850">
    <property type="entry name" value="DUF2653"/>
    <property type="match status" value="1"/>
</dbReference>